<keyword evidence="1" id="KW-0472">Membrane</keyword>
<organism evidence="2 3">
    <name type="scientific">Candidatus Kerfeldbacteria bacterium CG08_land_8_20_14_0_20_40_16</name>
    <dbReference type="NCBI Taxonomy" id="2014244"/>
    <lineage>
        <taxon>Bacteria</taxon>
        <taxon>Candidatus Kerfeldiibacteriota</taxon>
    </lineage>
</organism>
<proteinExistence type="predicted"/>
<evidence type="ECO:0000313" key="3">
    <source>
        <dbReference type="Proteomes" id="UP000231542"/>
    </source>
</evidence>
<protein>
    <submittedName>
        <fullName evidence="2">Uncharacterized protein</fullName>
    </submittedName>
</protein>
<keyword evidence="1" id="KW-0812">Transmembrane</keyword>
<evidence type="ECO:0000313" key="2">
    <source>
        <dbReference type="EMBL" id="PIS42863.1"/>
    </source>
</evidence>
<dbReference type="AlphaFoldDB" id="A0A2H0YYQ5"/>
<feature type="transmembrane region" description="Helical" evidence="1">
    <location>
        <begin position="9"/>
        <end position="30"/>
    </location>
</feature>
<name>A0A2H0YYQ5_9BACT</name>
<reference evidence="2 3" key="1">
    <citation type="submission" date="2017-09" db="EMBL/GenBank/DDBJ databases">
        <title>Depth-based differentiation of microbial function through sediment-hosted aquifers and enrichment of novel symbionts in the deep terrestrial subsurface.</title>
        <authorList>
            <person name="Probst A.J."/>
            <person name="Ladd B."/>
            <person name="Jarett J.K."/>
            <person name="Geller-Mcgrath D.E."/>
            <person name="Sieber C.M."/>
            <person name="Emerson J.B."/>
            <person name="Anantharaman K."/>
            <person name="Thomas B.C."/>
            <person name="Malmstrom R."/>
            <person name="Stieglmeier M."/>
            <person name="Klingl A."/>
            <person name="Woyke T."/>
            <person name="Ryan C.M."/>
            <person name="Banfield J.F."/>
        </authorList>
    </citation>
    <scope>NUCLEOTIDE SEQUENCE [LARGE SCALE GENOMIC DNA]</scope>
    <source>
        <strain evidence="2">CG08_land_8_20_14_0_20_40_16</strain>
    </source>
</reference>
<comment type="caution">
    <text evidence="2">The sequence shown here is derived from an EMBL/GenBank/DDBJ whole genome shotgun (WGS) entry which is preliminary data.</text>
</comment>
<sequence>MADKKIPTILLWIVKAITIGATLALFGMVFNRYFVPFGKLDVTYDFSEDSEYISHLDPWQRLLPLEESNGDWFQGIKDGLVYFDVKIPRWFKAVTAEITFQSPVSQIFEMGARVNEAGGYLTKPLDNKLIDDLNWSKIEADGITLFQKNTKYTDIQIFISKPPQNELIGEYFYNLNVKKIIPDYIKSDQRTIIDRNLRGSHTIYTYLRDEDLNFSFDKFDLNRYAGPDILKVEIIKQVNGEKIYSAELPDDGIEGITGSFQPDQDLSIKIPNLEEGVYRIELKGNDDIVISEIITTQHLLVFSGNLFLIDNEEYFNDFTPGSKPTNLVTNATIITFKTSHPSGLQKISVDSQFLEINELNRNFKYQNDSGIIGINTPKNDLSIYFDGFIAFAENQYFNPFPDNIIGIKNNTDINSLDYLITEYSPPNNENGWLVKSNTFDLSQLSKDKNDNIRFRLSAPGLNETGSVIKVSKIKITYQKPTVTLRNLPSKVINFIKRLLTKG</sequence>
<gene>
    <name evidence="2" type="ORF">COT24_01125</name>
</gene>
<keyword evidence="1" id="KW-1133">Transmembrane helix</keyword>
<dbReference type="Proteomes" id="UP000231542">
    <property type="component" value="Unassembled WGS sequence"/>
</dbReference>
<accession>A0A2H0YYQ5</accession>
<evidence type="ECO:0000256" key="1">
    <source>
        <dbReference type="SAM" id="Phobius"/>
    </source>
</evidence>
<dbReference type="EMBL" id="PEXU01000014">
    <property type="protein sequence ID" value="PIS42863.1"/>
    <property type="molecule type" value="Genomic_DNA"/>
</dbReference>